<protein>
    <submittedName>
        <fullName evidence="2">Uncharacterized protein</fullName>
    </submittedName>
</protein>
<sequence length="91" mass="10030">MGKEPLDPDDGAVPGTGVNDHAWEREHRHPTPEQARSIGYRRRDAEAKLEQHQQEAREKAEHADEQGAPGGDTADQDNPDQDNQKDAPAKG</sequence>
<dbReference type="EMBL" id="CP148033">
    <property type="protein sequence ID" value="WXK92072.1"/>
    <property type="molecule type" value="Genomic_DNA"/>
</dbReference>
<evidence type="ECO:0000256" key="1">
    <source>
        <dbReference type="SAM" id="MobiDB-lite"/>
    </source>
</evidence>
<name>A0ABZ2R414_9MICC</name>
<dbReference type="Proteomes" id="UP001623384">
    <property type="component" value="Chromosome"/>
</dbReference>
<gene>
    <name evidence="2" type="ORF">WHH00_13405</name>
</gene>
<feature type="compositionally biased region" description="Basic and acidic residues" evidence="1">
    <location>
        <begin position="41"/>
        <end position="65"/>
    </location>
</feature>
<keyword evidence="3" id="KW-1185">Reference proteome</keyword>
<reference evidence="2 3" key="1">
    <citation type="submission" date="2024-03" db="EMBL/GenBank/DDBJ databases">
        <title>Rhodococcus navarretei sp. nov. and Pseudarthrobacter quantumdoti sp. nov., two new species with the ability to biosynthesize Quantum Dots isolated from soil samples at Union Glacier, Antarctica.</title>
        <authorList>
            <person name="Vargas M."/>
        </authorList>
    </citation>
    <scope>NUCLEOTIDE SEQUENCE [LARGE SCALE GENOMIC DNA]</scope>
    <source>
        <strain evidence="2 3">RC-2-3</strain>
    </source>
</reference>
<feature type="region of interest" description="Disordered" evidence="1">
    <location>
        <begin position="1"/>
        <end position="91"/>
    </location>
</feature>
<organism evidence="2 3">
    <name type="scientific">Pseudarthrobacter quantipunctorum</name>
    <dbReference type="NCBI Taxonomy" id="3128980"/>
    <lineage>
        <taxon>Bacteria</taxon>
        <taxon>Bacillati</taxon>
        <taxon>Actinomycetota</taxon>
        <taxon>Actinomycetes</taxon>
        <taxon>Micrococcales</taxon>
        <taxon>Micrococcaceae</taxon>
        <taxon>Pseudarthrobacter</taxon>
    </lineage>
</organism>
<feature type="compositionally biased region" description="Basic and acidic residues" evidence="1">
    <location>
        <begin position="21"/>
        <end position="31"/>
    </location>
</feature>
<feature type="compositionally biased region" description="Basic and acidic residues" evidence="1">
    <location>
        <begin position="82"/>
        <end position="91"/>
    </location>
</feature>
<accession>A0ABZ2R414</accession>
<dbReference type="RefSeq" id="WP_400516680.1">
    <property type="nucleotide sequence ID" value="NZ_CP148033.1"/>
</dbReference>
<proteinExistence type="predicted"/>
<evidence type="ECO:0000313" key="3">
    <source>
        <dbReference type="Proteomes" id="UP001623384"/>
    </source>
</evidence>
<evidence type="ECO:0000313" key="2">
    <source>
        <dbReference type="EMBL" id="WXK92072.1"/>
    </source>
</evidence>